<dbReference type="Gene3D" id="3.40.50.300">
    <property type="entry name" value="P-loop containing nucleotide triphosphate hydrolases"/>
    <property type="match status" value="1"/>
</dbReference>
<evidence type="ECO:0000313" key="3">
    <source>
        <dbReference type="Proteomes" id="UP000252582"/>
    </source>
</evidence>
<comment type="caution">
    <text evidence="2">The sequence shown here is derived from an EMBL/GenBank/DDBJ whole genome shotgun (WGS) entry which is preliminary data.</text>
</comment>
<feature type="domain" description="Aminoglycoside phosphotransferase" evidence="1">
    <location>
        <begin position="124"/>
        <end position="262"/>
    </location>
</feature>
<sequence length="515" mass="56920">MDIHDQSPTIDFLTRGESYGLSGPVKIIETHISIVFLIDGLAFKLKRAVKLPYVDFSTPELRLAFCHREVELNRRATPELYLGVRRITREADGTIAFDGQGEMIDAVVEMRRFAQHSLFERMAAEGKLTTAMMEETAEIVAAFHAKAPVVHETSGSANMAAVLDINEAGFATSHVFAEEDVRALAAAFRQAWMAVAPQMDQREVAGKVRHCHGDLHLRNIFMGDDGPRMFDCIDFNDRIATVDVLYDLAFLLMDLWHRGFHVFANVVMNRYFDLTGEDAGFRLLPFFMAVRAAVRAHVTGTQIEEDADPDDALTRFARGYFDFARELLHPGSPRLVVIGGLSGSGKSTLADALAPRLGSAPGARILESDRLRKAMFGLRPNERLPLDAYRPEVSARVYNALREKAAVILAGGGRVIVDAVYDTEEQRDAIEAVATRLGVPFAGVWLDAAPEVLKERIKARPQGTSDATIDVLERQMARDPGTIGWNRLVSSTTLEDLLQTVERLAAACVESSGRH</sequence>
<dbReference type="Gene3D" id="3.90.1200.10">
    <property type="match status" value="1"/>
</dbReference>
<dbReference type="InterPro" id="IPR011009">
    <property type="entry name" value="Kinase-like_dom_sf"/>
</dbReference>
<gene>
    <name evidence="2" type="ORF">DFR48_11235</name>
</gene>
<dbReference type="PANTHER" id="PTHR43883">
    <property type="entry name" value="SLR0207 PROTEIN"/>
    <property type="match status" value="1"/>
</dbReference>
<name>A0A6I7HIT0_9HYPH</name>
<dbReference type="Pfam" id="PF01636">
    <property type="entry name" value="APH"/>
    <property type="match status" value="1"/>
</dbReference>
<dbReference type="Proteomes" id="UP000252582">
    <property type="component" value="Unassembled WGS sequence"/>
</dbReference>
<keyword evidence="3" id="KW-1185">Reference proteome</keyword>
<dbReference type="InterPro" id="IPR002575">
    <property type="entry name" value="Aminoglycoside_PTrfase"/>
</dbReference>
<reference evidence="2 3" key="1">
    <citation type="submission" date="2018-07" db="EMBL/GenBank/DDBJ databases">
        <title>Genomic Encyclopedia of Type Strains, Phase IV (KMG-IV): sequencing the most valuable type-strain genomes for metagenomic binning, comparative biology and taxonomic classification.</title>
        <authorList>
            <person name="Goeker M."/>
        </authorList>
    </citation>
    <scope>NUCLEOTIDE SEQUENCE [LARGE SCALE GENOMIC DNA]</scope>
    <source>
        <strain evidence="2 3">DSM 25528</strain>
    </source>
</reference>
<dbReference type="InterPro" id="IPR052732">
    <property type="entry name" value="Cell-binding_unc_protein"/>
</dbReference>
<accession>A0A6I7HIT0</accession>
<dbReference type="SUPFAM" id="SSF56112">
    <property type="entry name" value="Protein kinase-like (PK-like)"/>
    <property type="match status" value="1"/>
</dbReference>
<protein>
    <recommendedName>
        <fullName evidence="1">Aminoglycoside phosphotransferase domain-containing protein</fullName>
    </recommendedName>
</protein>
<dbReference type="PANTHER" id="PTHR43883:SF1">
    <property type="entry name" value="GLUCONOKINASE"/>
    <property type="match status" value="1"/>
</dbReference>
<dbReference type="Pfam" id="PF13671">
    <property type="entry name" value="AAA_33"/>
    <property type="match status" value="1"/>
</dbReference>
<evidence type="ECO:0000313" key="2">
    <source>
        <dbReference type="EMBL" id="RCW20803.1"/>
    </source>
</evidence>
<dbReference type="AlphaFoldDB" id="A0A6I7HIT0"/>
<organism evidence="2 3">
    <name type="scientific">Ciceribacter lividus</name>
    <dbReference type="NCBI Taxonomy" id="1197950"/>
    <lineage>
        <taxon>Bacteria</taxon>
        <taxon>Pseudomonadati</taxon>
        <taxon>Pseudomonadota</taxon>
        <taxon>Alphaproteobacteria</taxon>
        <taxon>Hyphomicrobiales</taxon>
        <taxon>Rhizobiaceae</taxon>
        <taxon>Ciceribacter</taxon>
    </lineage>
</organism>
<proteinExistence type="predicted"/>
<dbReference type="RefSeq" id="WP_114364740.1">
    <property type="nucleotide sequence ID" value="NZ_QPIX01000012.1"/>
</dbReference>
<evidence type="ECO:0000259" key="1">
    <source>
        <dbReference type="Pfam" id="PF01636"/>
    </source>
</evidence>
<dbReference type="InterPro" id="IPR027417">
    <property type="entry name" value="P-loop_NTPase"/>
</dbReference>
<dbReference type="SUPFAM" id="SSF52540">
    <property type="entry name" value="P-loop containing nucleoside triphosphate hydrolases"/>
    <property type="match status" value="1"/>
</dbReference>
<dbReference type="EMBL" id="QPIX01000012">
    <property type="protein sequence ID" value="RCW20803.1"/>
    <property type="molecule type" value="Genomic_DNA"/>
</dbReference>